<reference evidence="2 3" key="1">
    <citation type="journal article" date="2011" name="Plasmid">
        <title>Streptomyces turgidiscabies Car8 contains a modular pathogenicity island that shares virulence genes with other actinobacterial plant pathogens.</title>
        <authorList>
            <person name="Huguet-Tapia J.C."/>
            <person name="Badger J.H."/>
            <person name="Loria R."/>
            <person name="Pettis G.S."/>
        </authorList>
    </citation>
    <scope>NUCLEOTIDE SEQUENCE [LARGE SCALE GENOMIC DNA]</scope>
    <source>
        <strain evidence="2 3">Car8</strain>
    </source>
</reference>
<gene>
    <name evidence="2" type="ORF">STRTUCAR8_04017</name>
</gene>
<sequence length="69" mass="7008">MSLTRLAHGVDVLSQEKPSGSLNSGSGQILTILPYCNPSAKTSTSAAPGAWRAGPGPRGPVGHRAVTHC</sequence>
<protein>
    <submittedName>
        <fullName evidence="2">Uncharacterized protein</fullName>
    </submittedName>
</protein>
<dbReference type="Proteomes" id="UP000010931">
    <property type="component" value="Unassembled WGS sequence"/>
</dbReference>
<accession>L7F886</accession>
<name>L7F886_STRT8</name>
<feature type="compositionally biased region" description="Polar residues" evidence="1">
    <location>
        <begin position="16"/>
        <end position="25"/>
    </location>
</feature>
<organism evidence="2 3">
    <name type="scientific">Streptomyces turgidiscabies (strain Car8)</name>
    <dbReference type="NCBI Taxonomy" id="698760"/>
    <lineage>
        <taxon>Bacteria</taxon>
        <taxon>Bacillati</taxon>
        <taxon>Actinomycetota</taxon>
        <taxon>Actinomycetes</taxon>
        <taxon>Kitasatosporales</taxon>
        <taxon>Streptomycetaceae</taxon>
        <taxon>Streptomyces</taxon>
    </lineage>
</organism>
<proteinExistence type="predicted"/>
<evidence type="ECO:0000313" key="3">
    <source>
        <dbReference type="Proteomes" id="UP000010931"/>
    </source>
</evidence>
<dbReference type="AlphaFoldDB" id="L7F886"/>
<feature type="region of interest" description="Disordered" evidence="1">
    <location>
        <begin position="41"/>
        <end position="69"/>
    </location>
</feature>
<evidence type="ECO:0000313" key="2">
    <source>
        <dbReference type="EMBL" id="ELP66890.1"/>
    </source>
</evidence>
<comment type="caution">
    <text evidence="2">The sequence shown here is derived from an EMBL/GenBank/DDBJ whole genome shotgun (WGS) entry which is preliminary data.</text>
</comment>
<keyword evidence="3" id="KW-1185">Reference proteome</keyword>
<evidence type="ECO:0000256" key="1">
    <source>
        <dbReference type="SAM" id="MobiDB-lite"/>
    </source>
</evidence>
<dbReference type="PATRIC" id="fig|698760.3.peg.4354"/>
<dbReference type="EMBL" id="AEJB01000322">
    <property type="protein sequence ID" value="ELP66890.1"/>
    <property type="molecule type" value="Genomic_DNA"/>
</dbReference>
<feature type="region of interest" description="Disordered" evidence="1">
    <location>
        <begin position="1"/>
        <end position="25"/>
    </location>
</feature>
<feature type="compositionally biased region" description="Low complexity" evidence="1">
    <location>
        <begin position="46"/>
        <end position="69"/>
    </location>
</feature>